<name>A0ABS4CE00_9ENTE</name>
<evidence type="ECO:0000313" key="6">
    <source>
        <dbReference type="Proteomes" id="UP000673375"/>
    </source>
</evidence>
<organism evidence="5 6">
    <name type="scientific">Enterococcus larvae</name>
    <dbReference type="NCBI Taxonomy" id="2794352"/>
    <lineage>
        <taxon>Bacteria</taxon>
        <taxon>Bacillati</taxon>
        <taxon>Bacillota</taxon>
        <taxon>Bacilli</taxon>
        <taxon>Lactobacillales</taxon>
        <taxon>Enterococcaceae</taxon>
        <taxon>Enterococcus</taxon>
    </lineage>
</organism>
<keyword evidence="2" id="KW-0547">Nucleotide-binding</keyword>
<evidence type="ECO:0000313" key="5">
    <source>
        <dbReference type="EMBL" id="MBP1044806.1"/>
    </source>
</evidence>
<dbReference type="Pfam" id="PF00437">
    <property type="entry name" value="T2SSE"/>
    <property type="match status" value="1"/>
</dbReference>
<dbReference type="Proteomes" id="UP000673375">
    <property type="component" value="Unassembled WGS sequence"/>
</dbReference>
<dbReference type="InterPro" id="IPR037257">
    <property type="entry name" value="T2SS_E_N_sf"/>
</dbReference>
<evidence type="ECO:0000256" key="3">
    <source>
        <dbReference type="ARBA" id="ARBA00022840"/>
    </source>
</evidence>
<dbReference type="EMBL" id="JAEDXU010000001">
    <property type="protein sequence ID" value="MBP1044806.1"/>
    <property type="molecule type" value="Genomic_DNA"/>
</dbReference>
<dbReference type="SUPFAM" id="SSF160246">
    <property type="entry name" value="EspE N-terminal domain-like"/>
    <property type="match status" value="1"/>
</dbReference>
<dbReference type="Pfam" id="PF05157">
    <property type="entry name" value="MshEN"/>
    <property type="match status" value="1"/>
</dbReference>
<comment type="caution">
    <text evidence="5">The sequence shown here is derived from an EMBL/GenBank/DDBJ whole genome shotgun (WGS) entry which is preliminary data.</text>
</comment>
<dbReference type="SMART" id="SM00382">
    <property type="entry name" value="AAA"/>
    <property type="match status" value="1"/>
</dbReference>
<evidence type="ECO:0000259" key="4">
    <source>
        <dbReference type="SMART" id="SM00382"/>
    </source>
</evidence>
<dbReference type="InterPro" id="IPR003593">
    <property type="entry name" value="AAA+_ATPase"/>
</dbReference>
<dbReference type="InterPro" id="IPR001482">
    <property type="entry name" value="T2SS/T4SS_dom"/>
</dbReference>
<comment type="similarity">
    <text evidence="1">Belongs to the GSP E family.</text>
</comment>
<accession>A0ABS4CE00</accession>
<gene>
    <name evidence="5" type="ORF">I6N96_00835</name>
</gene>
<dbReference type="PANTHER" id="PTHR30258:SF1">
    <property type="entry name" value="PROTEIN TRANSPORT PROTEIN HOFB HOMOLOG"/>
    <property type="match status" value="1"/>
</dbReference>
<evidence type="ECO:0000256" key="2">
    <source>
        <dbReference type="ARBA" id="ARBA00022741"/>
    </source>
</evidence>
<dbReference type="PANTHER" id="PTHR30258">
    <property type="entry name" value="TYPE II SECRETION SYSTEM PROTEIN GSPE-RELATED"/>
    <property type="match status" value="1"/>
</dbReference>
<dbReference type="CDD" id="cd01129">
    <property type="entry name" value="PulE-GspE-like"/>
    <property type="match status" value="1"/>
</dbReference>
<dbReference type="InterPro" id="IPR007831">
    <property type="entry name" value="T2SS_GspE_N"/>
</dbReference>
<protein>
    <submittedName>
        <fullName evidence="5">Type II/IV secretion system protein</fullName>
    </submittedName>
</protein>
<keyword evidence="3" id="KW-0067">ATP-binding</keyword>
<reference evidence="5 6" key="1">
    <citation type="submission" date="2020-12" db="EMBL/GenBank/DDBJ databases">
        <title>Vagococcus allomyrinae sp. nov. and Enterococcus lavae sp. nov., isolated from the larvae of Allomyrina dichotoma.</title>
        <authorList>
            <person name="Lee S.D."/>
        </authorList>
    </citation>
    <scope>NUCLEOTIDE SEQUENCE [LARGE SCALE GENOMIC DNA]</scope>
    <source>
        <strain evidence="5 6">BWM-S5</strain>
    </source>
</reference>
<dbReference type="Gene3D" id="3.30.300.160">
    <property type="entry name" value="Type II secretion system, protein E, N-terminal domain"/>
    <property type="match status" value="1"/>
</dbReference>
<dbReference type="Gene3D" id="3.40.50.300">
    <property type="entry name" value="P-loop containing nucleotide triphosphate hydrolases"/>
    <property type="match status" value="1"/>
</dbReference>
<dbReference type="SUPFAM" id="SSF52540">
    <property type="entry name" value="P-loop containing nucleoside triphosphate hydrolases"/>
    <property type="match status" value="1"/>
</dbReference>
<proteinExistence type="inferred from homology"/>
<dbReference type="Gene3D" id="3.30.450.90">
    <property type="match status" value="1"/>
</dbReference>
<keyword evidence="6" id="KW-1185">Reference proteome</keyword>
<feature type="domain" description="AAA+ ATPase" evidence="4">
    <location>
        <begin position="282"/>
        <end position="403"/>
    </location>
</feature>
<evidence type="ECO:0000256" key="1">
    <source>
        <dbReference type="ARBA" id="ARBA00006611"/>
    </source>
</evidence>
<dbReference type="InterPro" id="IPR027417">
    <property type="entry name" value="P-loop_NTPase"/>
</dbReference>
<sequence length="531" mass="59062">MVSLIKGESSLNYEERLGGRNKYRADRADSEKRAISNQPVELFNMTLDKELLRLIPRSFAKEYSVFPIKRKRNRLVVAMSNPGDYAALNELRLTTGLLIEPIKANEADIQQMIVRDYPSDINIDGLFEADAVEQSGIVASESSNDDSPIIKLVNTLLQDAIDRRASDIHFDPQEKYLAVRIRTDGEMKELKILPKNVQSAVTSRLKIISSLDITETRVPQDGRAMLKNGHKIIDLRVSVLPTIHGEKIVIRILDRSIGIRQLEDFKFDKHTLKDFRKLLKQPHGIILVTGPTGSGKSSTLYAALGELNQPNVNIITVEDPVEYQLEGINQVAVNSSIGLSFASGLRSILRQDPNIVMVGEIRDGETAEIAIRASMTGHLVLSTLHTNDSVSTVNRLVDMGVDSFLVANSLAGVLAQRLVRTICSNCKQEERISSTEAAFLEEYQRHAARLAKGTGCAKCGYTGYQGRMAVQELLVVTPEMRRMITRQASNDELQKYVQELGMKFLINDGLDKVLAGYTTIEEVLKVAVEES</sequence>